<dbReference type="AlphaFoldDB" id="A0A6L2JTR0"/>
<feature type="region of interest" description="Disordered" evidence="1">
    <location>
        <begin position="168"/>
        <end position="202"/>
    </location>
</feature>
<accession>A0A6L2JTR0</accession>
<feature type="compositionally biased region" description="Basic and acidic residues" evidence="1">
    <location>
        <begin position="176"/>
        <end position="200"/>
    </location>
</feature>
<comment type="caution">
    <text evidence="2">The sequence shown here is derived from an EMBL/GenBank/DDBJ whole genome shotgun (WGS) entry which is preliminary data.</text>
</comment>
<name>A0A6L2JTR0_TANCI</name>
<feature type="compositionally biased region" description="Basic and acidic residues" evidence="1">
    <location>
        <begin position="305"/>
        <end position="330"/>
    </location>
</feature>
<feature type="compositionally biased region" description="Basic and acidic residues" evidence="1">
    <location>
        <begin position="407"/>
        <end position="441"/>
    </location>
</feature>
<organism evidence="2">
    <name type="scientific">Tanacetum cinerariifolium</name>
    <name type="common">Dalmatian daisy</name>
    <name type="synonym">Chrysanthemum cinerariifolium</name>
    <dbReference type="NCBI Taxonomy" id="118510"/>
    <lineage>
        <taxon>Eukaryota</taxon>
        <taxon>Viridiplantae</taxon>
        <taxon>Streptophyta</taxon>
        <taxon>Embryophyta</taxon>
        <taxon>Tracheophyta</taxon>
        <taxon>Spermatophyta</taxon>
        <taxon>Magnoliopsida</taxon>
        <taxon>eudicotyledons</taxon>
        <taxon>Gunneridae</taxon>
        <taxon>Pentapetalae</taxon>
        <taxon>asterids</taxon>
        <taxon>campanulids</taxon>
        <taxon>Asterales</taxon>
        <taxon>Asteraceae</taxon>
        <taxon>Asteroideae</taxon>
        <taxon>Anthemideae</taxon>
        <taxon>Anthemidinae</taxon>
        <taxon>Tanacetum</taxon>
    </lineage>
</organism>
<feature type="region of interest" description="Disordered" evidence="1">
    <location>
        <begin position="112"/>
        <end position="148"/>
    </location>
</feature>
<feature type="region of interest" description="Disordered" evidence="1">
    <location>
        <begin position="236"/>
        <end position="366"/>
    </location>
</feature>
<gene>
    <name evidence="2" type="ORF">Tci_012354</name>
</gene>
<sequence length="704" mass="79366">MQCLSPKSTEFNEFSSNIATVLVCLATNMVYNFLKMIFDGMVRKVNNQVSKFLIYPRFLSKCLKMGQFGQITHTHTYVVPFHTRKFFTTLRVNSLSFSGRTVPLFPSMLVTMGEGSGTPTEPHHTPTPEATPSPQHKLSSSSLPPAITEPLPTLKASVKLLEDREGGGIAQCGEDAPIKRRSLDKGEEADVERSTERASDDTEEMVTVITSLDAASILTSGVSVSISPVTKIPVAEVPTGSGSIPTASPPGTGVPTGSGMVPTASPIFTTAIESTPYTRRKGKEKMVESDTPKKKKKLQEQIDVQVKEYQEKDKIGSKPDKNKKRGEAGKSQKSSSKLARDQTSNPTSSENPTLKGQIRRSSKQKVENSYFEVHLTPVAMMTDNRTMAEMLRAPTKGCAEAIIDKENQEKDKIGSKPDKKGSVVKEYQEKNKIRSKPDKNGKHGKAGKNSAKKTSLKEQQRDFYMSVLRSHAGWKAKHFKGMTLEEGKEKFDPVWKQMQDFIPMGSKEEGERFKRKGLRLEKDSAKKVKTSEEVPEEKLKEMMQLIPVEEVYVEALQVKHPIIDWEVYTEGQRSYWKIMRLGGSSTSYQFFVDLLKHLDREDLNQLWALVKETLNIRPAANDMEKELWVELKRLYEPDVEELLWTHTHNLMHALVEWKLYNTCGVYHVISKDQEMFVLVEKDYPLRKGLAIVMISYKLQVENYS</sequence>
<feature type="compositionally biased region" description="Polar residues" evidence="1">
    <location>
        <begin position="266"/>
        <end position="277"/>
    </location>
</feature>
<reference evidence="2" key="1">
    <citation type="journal article" date="2019" name="Sci. Rep.">
        <title>Draft genome of Tanacetum cinerariifolium, the natural source of mosquito coil.</title>
        <authorList>
            <person name="Yamashiro T."/>
            <person name="Shiraishi A."/>
            <person name="Satake H."/>
            <person name="Nakayama K."/>
        </authorList>
    </citation>
    <scope>NUCLEOTIDE SEQUENCE</scope>
</reference>
<feature type="compositionally biased region" description="Polar residues" evidence="1">
    <location>
        <begin position="331"/>
        <end position="354"/>
    </location>
</feature>
<dbReference type="EMBL" id="BKCJ010001294">
    <property type="protein sequence ID" value="GEU40376.1"/>
    <property type="molecule type" value="Genomic_DNA"/>
</dbReference>
<evidence type="ECO:0000256" key="1">
    <source>
        <dbReference type="SAM" id="MobiDB-lite"/>
    </source>
</evidence>
<feature type="region of interest" description="Disordered" evidence="1">
    <location>
        <begin position="407"/>
        <end position="456"/>
    </location>
</feature>
<protein>
    <submittedName>
        <fullName evidence="2">Uncharacterized protein</fullName>
    </submittedName>
</protein>
<feature type="compositionally biased region" description="Low complexity" evidence="1">
    <location>
        <begin position="245"/>
        <end position="263"/>
    </location>
</feature>
<evidence type="ECO:0000313" key="2">
    <source>
        <dbReference type="EMBL" id="GEU40376.1"/>
    </source>
</evidence>
<proteinExistence type="predicted"/>